<organism evidence="1 2">
    <name type="scientific">Roseibium aggregatum</name>
    <dbReference type="NCBI Taxonomy" id="187304"/>
    <lineage>
        <taxon>Bacteria</taxon>
        <taxon>Pseudomonadati</taxon>
        <taxon>Pseudomonadota</taxon>
        <taxon>Alphaproteobacteria</taxon>
        <taxon>Hyphomicrobiales</taxon>
        <taxon>Stappiaceae</taxon>
        <taxon>Roseibium</taxon>
    </lineage>
</organism>
<evidence type="ECO:0000313" key="1">
    <source>
        <dbReference type="EMBL" id="MBD1549545.1"/>
    </source>
</evidence>
<dbReference type="InterPro" id="IPR051781">
    <property type="entry name" value="Metallo-dep_Hydrolase"/>
</dbReference>
<accession>A0A926P464</accession>
<dbReference type="InterPro" id="IPR032466">
    <property type="entry name" value="Metal_Hydrolase"/>
</dbReference>
<dbReference type="NCBIfam" id="NF011984">
    <property type="entry name" value="PRK15446.1-5"/>
    <property type="match status" value="1"/>
</dbReference>
<dbReference type="InterPro" id="IPR011059">
    <property type="entry name" value="Metal-dep_hydrolase_composite"/>
</dbReference>
<name>A0A926P464_9HYPH</name>
<dbReference type="NCBIfam" id="TIGR02318">
    <property type="entry name" value="phosphono_phnM"/>
    <property type="match status" value="1"/>
</dbReference>
<dbReference type="GO" id="GO:0019700">
    <property type="term" value="P:organic phosphonate catabolic process"/>
    <property type="evidence" value="ECO:0007669"/>
    <property type="project" value="InterPro"/>
</dbReference>
<proteinExistence type="predicted"/>
<sequence>MNIAQNPNLTGGAAAVFKNARVVLAEEVVTGHIAVSAGRIVAIDTGAVPQGGIDLDGDYLLPGLVDIHTDHFEKHLYPRAHVRWDPVRAALAHDAQIIGGGITTVFDSLCVGATLKNPERREILGPMIDALETTRNAGMLRAEHLVHLRCEITDPESARLVEENIGRDIVRLVSVMEHLPGRRQSKDVEGYMQRRMADTGLPRTVVERDTQQLLNFSDEISAAVRPAVVRLAHDHGLPLLSHDDTDPEHIDLALSEGIAISEFPCSLEAARLARKNGMTTVGGAPNVLRGGSQSGNVAVADLMAERLVDILASDYVPRSLLDAVFLIAGAEHFEEDLPAAVRMASKTPAEAANLDDRGEIAISRRADLLQVGLHDGHPYLKTAWRLGER</sequence>
<dbReference type="SUPFAM" id="SSF51556">
    <property type="entry name" value="Metallo-dependent hydrolases"/>
    <property type="match status" value="1"/>
</dbReference>
<dbReference type="NCBIfam" id="NF011990">
    <property type="entry name" value="PRK15446.2-6"/>
    <property type="match status" value="1"/>
</dbReference>
<dbReference type="PANTHER" id="PTHR43135:SF3">
    <property type="entry name" value="ALPHA-D-RIBOSE 1-METHYLPHOSPHONATE 5-TRIPHOSPHATE DIPHOSPHATASE"/>
    <property type="match status" value="1"/>
</dbReference>
<keyword evidence="1" id="KW-0378">Hydrolase</keyword>
<dbReference type="PIRSF" id="PIRSF038971">
    <property type="entry name" value="PhnM"/>
    <property type="match status" value="1"/>
</dbReference>
<dbReference type="Gene3D" id="3.20.20.140">
    <property type="entry name" value="Metal-dependent hydrolases"/>
    <property type="match status" value="1"/>
</dbReference>
<dbReference type="PANTHER" id="PTHR43135">
    <property type="entry name" value="ALPHA-D-RIBOSE 1-METHYLPHOSPHONATE 5-TRIPHOSPHATE DIPHOSPHATASE"/>
    <property type="match status" value="1"/>
</dbReference>
<dbReference type="Proteomes" id="UP000598467">
    <property type="component" value="Unassembled WGS sequence"/>
</dbReference>
<dbReference type="InterPro" id="IPR012696">
    <property type="entry name" value="PhnM"/>
</dbReference>
<dbReference type="EC" id="3.6.1.63" evidence="1"/>
<dbReference type="EMBL" id="JABFCZ010000043">
    <property type="protein sequence ID" value="MBD1549545.1"/>
    <property type="molecule type" value="Genomic_DNA"/>
</dbReference>
<dbReference type="RefSeq" id="WP_190294237.1">
    <property type="nucleotide sequence ID" value="NZ_JABFCZ010000043.1"/>
</dbReference>
<dbReference type="SUPFAM" id="SSF51338">
    <property type="entry name" value="Composite domain of metallo-dependent hydrolases"/>
    <property type="match status" value="1"/>
</dbReference>
<evidence type="ECO:0000313" key="2">
    <source>
        <dbReference type="Proteomes" id="UP000598467"/>
    </source>
</evidence>
<dbReference type="AlphaFoldDB" id="A0A926P464"/>
<reference evidence="1" key="1">
    <citation type="submission" date="2020-05" db="EMBL/GenBank/DDBJ databases">
        <title>Identification of trans-AT polyketide cluster in two marine bacteria, producers of a novel glutaramide-containing polyketide sesbanimide D and analogs.</title>
        <authorList>
            <person name="Kacar D."/>
            <person name="Rodriguez P."/>
            <person name="Canedo L."/>
            <person name="Gonzalez E."/>
            <person name="Galan B."/>
            <person name="De La Calle F."/>
            <person name="Garcia J.L."/>
        </authorList>
    </citation>
    <scope>NUCLEOTIDE SEQUENCE</scope>
    <source>
        <strain evidence="1">PHM038</strain>
    </source>
</reference>
<protein>
    <submittedName>
        <fullName evidence="1">Alpha-D-ribose 1-methylphosphonate 5-triphosphate diphosphatase</fullName>
        <ecNumber evidence="1">3.6.1.63</ecNumber>
    </submittedName>
</protein>
<dbReference type="GO" id="GO:0016810">
    <property type="term" value="F:hydrolase activity, acting on carbon-nitrogen (but not peptide) bonds"/>
    <property type="evidence" value="ECO:0007669"/>
    <property type="project" value="InterPro"/>
</dbReference>
<comment type="caution">
    <text evidence="1">The sequence shown here is derived from an EMBL/GenBank/DDBJ whole genome shotgun (WGS) entry which is preliminary data.</text>
</comment>
<gene>
    <name evidence="1" type="ORF">HK439_25090</name>
</gene>